<feature type="compositionally biased region" description="Polar residues" evidence="5">
    <location>
        <begin position="738"/>
        <end position="756"/>
    </location>
</feature>
<organism evidence="9 10">
    <name type="scientific">Hibiscus syriacus</name>
    <name type="common">Rose of Sharon</name>
    <dbReference type="NCBI Taxonomy" id="106335"/>
    <lineage>
        <taxon>Eukaryota</taxon>
        <taxon>Viridiplantae</taxon>
        <taxon>Streptophyta</taxon>
        <taxon>Embryophyta</taxon>
        <taxon>Tracheophyta</taxon>
        <taxon>Spermatophyta</taxon>
        <taxon>Magnoliopsida</taxon>
        <taxon>eudicotyledons</taxon>
        <taxon>Gunneridae</taxon>
        <taxon>Pentapetalae</taxon>
        <taxon>rosids</taxon>
        <taxon>malvids</taxon>
        <taxon>Malvales</taxon>
        <taxon>Malvaceae</taxon>
        <taxon>Malvoideae</taxon>
        <taxon>Hibiscus</taxon>
    </lineage>
</organism>
<comment type="caution">
    <text evidence="9">The sequence shown here is derived from an EMBL/GenBank/DDBJ whole genome shotgun (WGS) entry which is preliminary data.</text>
</comment>
<feature type="compositionally biased region" description="Low complexity" evidence="5">
    <location>
        <begin position="600"/>
        <end position="616"/>
    </location>
</feature>
<keyword evidence="10" id="KW-1185">Reference proteome</keyword>
<gene>
    <name evidence="9" type="ORF">F3Y22_tig00111769pilonHSYRG00079</name>
</gene>
<keyword evidence="4" id="KW-0539">Nucleus</keyword>
<dbReference type="InterPro" id="IPR044730">
    <property type="entry name" value="RNase_H-like_dom_plant"/>
</dbReference>
<evidence type="ECO:0000259" key="7">
    <source>
        <dbReference type="Pfam" id="PF13456"/>
    </source>
</evidence>
<dbReference type="GO" id="GO:0005669">
    <property type="term" value="C:transcription factor TFIID complex"/>
    <property type="evidence" value="ECO:0007669"/>
    <property type="project" value="InterPro"/>
</dbReference>
<evidence type="ECO:0000256" key="5">
    <source>
        <dbReference type="SAM" id="MobiDB-lite"/>
    </source>
</evidence>
<evidence type="ECO:0000259" key="6">
    <source>
        <dbReference type="Pfam" id="PF12157"/>
    </source>
</evidence>
<dbReference type="GO" id="GO:0003743">
    <property type="term" value="F:translation initiation factor activity"/>
    <property type="evidence" value="ECO:0007669"/>
    <property type="project" value="UniProtKB-KW"/>
</dbReference>
<protein>
    <submittedName>
        <fullName evidence="9">Transcription initiation factor TFIID subunit 1</fullName>
    </submittedName>
</protein>
<feature type="domain" description="Transcription initiation factor TFIID subunit 1 histone acetyltransferase" evidence="6">
    <location>
        <begin position="226"/>
        <end position="385"/>
    </location>
</feature>
<accession>A0A6A2Y156</accession>
<dbReference type="SUPFAM" id="SSF53098">
    <property type="entry name" value="Ribonuclease H-like"/>
    <property type="match status" value="1"/>
</dbReference>
<name>A0A6A2Y156_HIBSY</name>
<evidence type="ECO:0000256" key="3">
    <source>
        <dbReference type="ARBA" id="ARBA00023163"/>
    </source>
</evidence>
<dbReference type="InterPro" id="IPR040240">
    <property type="entry name" value="TAF1"/>
</dbReference>
<feature type="compositionally biased region" description="Basic and acidic residues" evidence="5">
    <location>
        <begin position="829"/>
        <end position="838"/>
    </location>
</feature>
<dbReference type="Pfam" id="PF13456">
    <property type="entry name" value="RVT_3"/>
    <property type="match status" value="1"/>
</dbReference>
<feature type="region of interest" description="Disordered" evidence="5">
    <location>
        <begin position="789"/>
        <end position="840"/>
    </location>
</feature>
<dbReference type="GO" id="GO:0017025">
    <property type="term" value="F:TBP-class protein binding"/>
    <property type="evidence" value="ECO:0007669"/>
    <property type="project" value="InterPro"/>
</dbReference>
<evidence type="ECO:0000256" key="4">
    <source>
        <dbReference type="ARBA" id="ARBA00023242"/>
    </source>
</evidence>
<feature type="compositionally biased region" description="Basic and acidic residues" evidence="5">
    <location>
        <begin position="810"/>
        <end position="821"/>
    </location>
</feature>
<dbReference type="GO" id="GO:0051123">
    <property type="term" value="P:RNA polymerase II preinitiation complex assembly"/>
    <property type="evidence" value="ECO:0007669"/>
    <property type="project" value="TreeGrafter"/>
</dbReference>
<feature type="region of interest" description="Disordered" evidence="5">
    <location>
        <begin position="600"/>
        <end position="621"/>
    </location>
</feature>
<feature type="region of interest" description="Disordered" evidence="5">
    <location>
        <begin position="729"/>
        <end position="756"/>
    </location>
</feature>
<feature type="region of interest" description="Disordered" evidence="5">
    <location>
        <begin position="883"/>
        <end position="904"/>
    </location>
</feature>
<evidence type="ECO:0000313" key="10">
    <source>
        <dbReference type="Proteomes" id="UP000436088"/>
    </source>
</evidence>
<dbReference type="Pfam" id="PF12157">
    <property type="entry name" value="DUF3591"/>
    <property type="match status" value="2"/>
</dbReference>
<evidence type="ECO:0000259" key="8">
    <source>
        <dbReference type="Pfam" id="PF15288"/>
    </source>
</evidence>
<dbReference type="GO" id="GO:0004523">
    <property type="term" value="F:RNA-DNA hybrid ribonuclease activity"/>
    <property type="evidence" value="ECO:0007669"/>
    <property type="project" value="InterPro"/>
</dbReference>
<feature type="compositionally biased region" description="Polar residues" evidence="5">
    <location>
        <begin position="674"/>
        <end position="683"/>
    </location>
</feature>
<feature type="domain" description="RNase H type-1" evidence="7">
    <location>
        <begin position="1055"/>
        <end position="1160"/>
    </location>
</feature>
<dbReference type="PANTHER" id="PTHR13900">
    <property type="entry name" value="TRANSCRIPTION INITIATION FACTOR TFIID"/>
    <property type="match status" value="1"/>
</dbReference>
<feature type="compositionally biased region" description="Basic residues" evidence="5">
    <location>
        <begin position="959"/>
        <end position="968"/>
    </location>
</feature>
<dbReference type="GO" id="GO:0016251">
    <property type="term" value="F:RNA polymerase II general transcription initiation factor activity"/>
    <property type="evidence" value="ECO:0007669"/>
    <property type="project" value="InterPro"/>
</dbReference>
<keyword evidence="3" id="KW-0804">Transcription</keyword>
<evidence type="ECO:0000256" key="2">
    <source>
        <dbReference type="ARBA" id="ARBA00023015"/>
    </source>
</evidence>
<sequence length="1163" mass="130623">MGANLCTYYQKTSSGDQTTSGMFRNGNQTLGNVLLLEPADKSPFIGDIKAGYSQSSLETNMYKAPIFSHKVPSTDFLLVRSPKGKLSIRRIDKIAVVGQQEPLMEVFAPGSKNILTYLMNRMLVYVYREFSAAAKGGLIPFIGTDELFTHFPKLSDAIVRKKLKECAYLRRDKSGRQTWSMKPDLHIPPEGVLRKLVSPEHAECLYDKEKVFKGIFMVLHDIIAIVCAYESMQAGLYRLKHLGITRLTTLNSVSSAMSQLPDEAIALASASHIERELQITPWNLSCNFVACTNQDRDNIERLEITGVGDPSGRGLGFSYVRTAPKAPVSNAVMKKKTAAARGGSSVTGTDADLRRLSMEAAREVLLKFNVPDEVIAKQTRWHRIAMIRKLSSEQAASGVKVDPTTISKYARGQRMSFLQLQQQTREKCQEIWDRQIQSLSAVDGEENESDSEANSDLDSFAGDLENLLDAEEFEEGEEGDNDNKVDKADAVKGLKMRRRPYKAQAEEEIEDEAAEAAELCRLLMDDEDDQKKKKKKKNKAVAEDTGLTFGLQPRMGVESLGVKKASITPKQIVRATQPSGSYTTNENFVKDSKDIESKSFKGSLSGKLKGMKKNGMPSTGPLTKLFKEKKSSRDTFVCGACGQLGHMRTNKNCPKYGEDPEMQVEATDMEKTPGKSTSLEPSGQSQLKMMKKKLKTKSATKIAVVEASEGEKFSSNAKALPLKFKCSTDKTSDKIASGGTQSSDNLVSSDPENGTKSAAKVNKIIISNRVKPDEMQVESQKLPIVIRHRVDTNRGQAESHKKSIVIKPPENMERDQVEPHKPSVVIRPPADKDKEQPHKKIIIKRPKEIIDMDQLSQEGGTYPEYRKTKKIVELSSFEKHGKQESLRLMEPKAKRKAKEERRLWEEEEKRRNVERIREDKARKLYEEEMRLLEERGRFAEITRYTEDIRREREEEERQKAKKKKKKKAEIKDDYLEDYRTRRNDRRAVERDRGAKRKPVELGRYSAECVPPTKRRRGGEAKKDKPFLIAKISTNSGGPGPAASRKEPFTEPSSNLFRDSNGSIVIYFSKPVGPGPPLFAELKAIKEGIDLFLHSDWASKGRLILESDCKTAVDWIFRPTEAPSFFSSLVREIGDVISGRDIMVRLIPRACNWEADKLAKEGIG</sequence>
<dbReference type="Gene3D" id="3.30.420.10">
    <property type="entry name" value="Ribonuclease H-like superfamily/Ribonuclease H"/>
    <property type="match status" value="1"/>
</dbReference>
<feature type="compositionally biased region" description="Basic and acidic residues" evidence="5">
    <location>
        <begin position="945"/>
        <end position="958"/>
    </location>
</feature>
<dbReference type="InterPro" id="IPR036397">
    <property type="entry name" value="RNaseH_sf"/>
</dbReference>
<dbReference type="InterPro" id="IPR022591">
    <property type="entry name" value="TAF1_HAT_dom"/>
</dbReference>
<dbReference type="InterPro" id="IPR002156">
    <property type="entry name" value="RNaseH_domain"/>
</dbReference>
<dbReference type="AlphaFoldDB" id="A0A6A2Y156"/>
<feature type="region of interest" description="Disordered" evidence="5">
    <location>
        <begin position="945"/>
        <end position="973"/>
    </location>
</feature>
<evidence type="ECO:0000313" key="9">
    <source>
        <dbReference type="EMBL" id="KAE8673885.1"/>
    </source>
</evidence>
<feature type="region of interest" description="Disordered" evidence="5">
    <location>
        <begin position="1030"/>
        <end position="1052"/>
    </location>
</feature>
<dbReference type="CDD" id="cd06222">
    <property type="entry name" value="RNase_H_like"/>
    <property type="match status" value="1"/>
</dbReference>
<dbReference type="Proteomes" id="UP000436088">
    <property type="component" value="Unassembled WGS sequence"/>
</dbReference>
<evidence type="ECO:0000256" key="1">
    <source>
        <dbReference type="ARBA" id="ARBA00004123"/>
    </source>
</evidence>
<feature type="compositionally biased region" description="Basic and acidic residues" evidence="5">
    <location>
        <begin position="789"/>
        <end position="801"/>
    </location>
</feature>
<dbReference type="GO" id="GO:0003676">
    <property type="term" value="F:nucleic acid binding"/>
    <property type="evidence" value="ECO:0007669"/>
    <property type="project" value="InterPro"/>
</dbReference>
<feature type="domain" description="Zinc knuckle" evidence="8">
    <location>
        <begin position="638"/>
        <end position="657"/>
    </location>
</feature>
<proteinExistence type="predicted"/>
<feature type="domain" description="Transcription initiation factor TFIID subunit 1 histone acetyltransferase" evidence="6">
    <location>
        <begin position="1"/>
        <end position="207"/>
    </location>
</feature>
<feature type="region of interest" description="Disordered" evidence="5">
    <location>
        <begin position="666"/>
        <end position="686"/>
    </location>
</feature>
<dbReference type="GO" id="GO:0004402">
    <property type="term" value="F:histone acetyltransferase activity"/>
    <property type="evidence" value="ECO:0007669"/>
    <property type="project" value="InterPro"/>
</dbReference>
<comment type="subcellular location">
    <subcellularLocation>
        <location evidence="1">Nucleus</location>
    </subcellularLocation>
</comment>
<keyword evidence="2" id="KW-0805">Transcription regulation</keyword>
<dbReference type="EMBL" id="VEPZ02001421">
    <property type="protein sequence ID" value="KAE8673885.1"/>
    <property type="molecule type" value="Genomic_DNA"/>
</dbReference>
<dbReference type="InterPro" id="IPR041670">
    <property type="entry name" value="Znf-CCHC_6"/>
</dbReference>
<dbReference type="Pfam" id="PF15288">
    <property type="entry name" value="zf-CCHC_6"/>
    <property type="match status" value="1"/>
</dbReference>
<reference evidence="9" key="1">
    <citation type="submission" date="2019-09" db="EMBL/GenBank/DDBJ databases">
        <title>Draft genome information of white flower Hibiscus syriacus.</title>
        <authorList>
            <person name="Kim Y.-M."/>
        </authorList>
    </citation>
    <scope>NUCLEOTIDE SEQUENCE [LARGE SCALE GENOMIC DNA]</scope>
    <source>
        <strain evidence="9">YM2019G1</strain>
    </source>
</reference>
<dbReference type="PANTHER" id="PTHR13900:SF0">
    <property type="entry name" value="TRANSCRIPTION INITIATION FACTOR TFIID SUBUNIT 1"/>
    <property type="match status" value="1"/>
</dbReference>
<dbReference type="InterPro" id="IPR012337">
    <property type="entry name" value="RNaseH-like_sf"/>
</dbReference>